<dbReference type="AlphaFoldDB" id="A0A6S7BLV2"/>
<keyword evidence="2" id="KW-1185">Reference proteome</keyword>
<evidence type="ECO:0000313" key="2">
    <source>
        <dbReference type="Proteomes" id="UP000494365"/>
    </source>
</evidence>
<organism evidence="1 2">
    <name type="scientific">Paraburkholderia ultramafica</name>
    <dbReference type="NCBI Taxonomy" id="1544867"/>
    <lineage>
        <taxon>Bacteria</taxon>
        <taxon>Pseudomonadati</taxon>
        <taxon>Pseudomonadota</taxon>
        <taxon>Betaproteobacteria</taxon>
        <taxon>Burkholderiales</taxon>
        <taxon>Burkholderiaceae</taxon>
        <taxon>Paraburkholderia</taxon>
    </lineage>
</organism>
<dbReference type="EMBL" id="CADIKK010000041">
    <property type="protein sequence ID" value="CAB3805265.1"/>
    <property type="molecule type" value="Genomic_DNA"/>
</dbReference>
<dbReference type="RefSeq" id="WP_175153114.1">
    <property type="nucleotide sequence ID" value="NZ_CADIKK010000041.1"/>
</dbReference>
<proteinExistence type="predicted"/>
<evidence type="ECO:0000313" key="1">
    <source>
        <dbReference type="EMBL" id="CAB3805265.1"/>
    </source>
</evidence>
<gene>
    <name evidence="1" type="ORF">LMG28614_06168</name>
</gene>
<name>A0A6S7BLV2_9BURK</name>
<accession>A0A6S7BLV2</accession>
<dbReference type="Proteomes" id="UP000494365">
    <property type="component" value="Unassembled WGS sequence"/>
</dbReference>
<reference evidence="1 2" key="1">
    <citation type="submission" date="2020-04" db="EMBL/GenBank/DDBJ databases">
        <authorList>
            <person name="De Canck E."/>
        </authorList>
    </citation>
    <scope>NUCLEOTIDE SEQUENCE [LARGE SCALE GENOMIC DNA]</scope>
    <source>
        <strain evidence="1 2">LMG 28614</strain>
    </source>
</reference>
<protein>
    <submittedName>
        <fullName evidence="1">Uncharacterized protein</fullName>
    </submittedName>
</protein>
<sequence length="49" mass="5336">MVLAHSLGWDYGGVAPLTRIYRSPLLFIDPLTALLLLVMPRAGLILCSP</sequence>